<keyword evidence="6 7" id="KW-0472">Membrane</keyword>
<dbReference type="EMBL" id="CAUOFW020000992">
    <property type="protein sequence ID" value="CAK9139836.1"/>
    <property type="molecule type" value="Genomic_DNA"/>
</dbReference>
<sequence>MDLKIFNLIVEALSSEKAMLLFRIEAVSKQLDENKSADFPSPSSRDDLESGIWDISNSKLRPLFEEKIRSGQQHIGSLVQQLDSIFCAGAVFLKRNSTARSGSFVYLVCLHLWVMYILMSHSPVSDEARSGAAISLENINNTGGV</sequence>
<evidence type="ECO:0000313" key="8">
    <source>
        <dbReference type="EMBL" id="CAK9139836.1"/>
    </source>
</evidence>
<dbReference type="PANTHER" id="PTHR13815">
    <property type="entry name" value="GOLGIN-84"/>
    <property type="match status" value="1"/>
</dbReference>
<evidence type="ECO:0000256" key="4">
    <source>
        <dbReference type="ARBA" id="ARBA00023034"/>
    </source>
</evidence>
<evidence type="ECO:0000256" key="1">
    <source>
        <dbReference type="ARBA" id="ARBA00004394"/>
    </source>
</evidence>
<evidence type="ECO:0000256" key="2">
    <source>
        <dbReference type="ARBA" id="ARBA00022692"/>
    </source>
</evidence>
<evidence type="ECO:0000256" key="3">
    <source>
        <dbReference type="ARBA" id="ARBA00022989"/>
    </source>
</evidence>
<keyword evidence="4" id="KW-0333">Golgi apparatus</keyword>
<evidence type="ECO:0000256" key="6">
    <source>
        <dbReference type="ARBA" id="ARBA00023136"/>
    </source>
</evidence>
<dbReference type="InterPro" id="IPR019177">
    <property type="entry name" value="Golgin_subfamily_A_member_5"/>
</dbReference>
<comment type="caution">
    <text evidence="8">The sequence shown here is derived from an EMBL/GenBank/DDBJ whole genome shotgun (WGS) entry which is preliminary data.</text>
</comment>
<keyword evidence="9" id="KW-1185">Reference proteome</keyword>
<reference evidence="8 9" key="1">
    <citation type="submission" date="2024-02" db="EMBL/GenBank/DDBJ databases">
        <authorList>
            <person name="Vignale AGUSTIN F."/>
            <person name="Sosa J E."/>
            <person name="Modenutti C."/>
        </authorList>
    </citation>
    <scope>NUCLEOTIDE SEQUENCE [LARGE SCALE GENOMIC DNA]</scope>
</reference>
<evidence type="ECO:0000256" key="5">
    <source>
        <dbReference type="ARBA" id="ARBA00023054"/>
    </source>
</evidence>
<comment type="subcellular location">
    <subcellularLocation>
        <location evidence="1">Golgi apparatus membrane</location>
    </subcellularLocation>
</comment>
<evidence type="ECO:0000313" key="9">
    <source>
        <dbReference type="Proteomes" id="UP001642360"/>
    </source>
</evidence>
<evidence type="ECO:0000256" key="7">
    <source>
        <dbReference type="SAM" id="Phobius"/>
    </source>
</evidence>
<dbReference type="Pfam" id="PF09787">
    <property type="entry name" value="Golgin_A5"/>
    <property type="match status" value="1"/>
</dbReference>
<dbReference type="Proteomes" id="UP001642360">
    <property type="component" value="Unassembled WGS sequence"/>
</dbReference>
<gene>
    <name evidence="8" type="ORF">ILEXP_LOCUS7247</name>
</gene>
<accession>A0ABC8R4A5</accession>
<name>A0ABC8R4A5_9AQUA</name>
<protein>
    <submittedName>
        <fullName evidence="8">Uncharacterized protein</fullName>
    </submittedName>
</protein>
<organism evidence="8 9">
    <name type="scientific">Ilex paraguariensis</name>
    <name type="common">yerba mate</name>
    <dbReference type="NCBI Taxonomy" id="185542"/>
    <lineage>
        <taxon>Eukaryota</taxon>
        <taxon>Viridiplantae</taxon>
        <taxon>Streptophyta</taxon>
        <taxon>Embryophyta</taxon>
        <taxon>Tracheophyta</taxon>
        <taxon>Spermatophyta</taxon>
        <taxon>Magnoliopsida</taxon>
        <taxon>eudicotyledons</taxon>
        <taxon>Gunneridae</taxon>
        <taxon>Pentapetalae</taxon>
        <taxon>asterids</taxon>
        <taxon>campanulids</taxon>
        <taxon>Aquifoliales</taxon>
        <taxon>Aquifoliaceae</taxon>
        <taxon>Ilex</taxon>
    </lineage>
</organism>
<keyword evidence="3 7" id="KW-1133">Transmembrane helix</keyword>
<keyword evidence="2 7" id="KW-0812">Transmembrane</keyword>
<proteinExistence type="predicted"/>
<keyword evidence="5" id="KW-0175">Coiled coil</keyword>
<dbReference type="PANTHER" id="PTHR13815:SF5">
    <property type="entry name" value="GOLGIN CANDIDATE 2"/>
    <property type="match status" value="1"/>
</dbReference>
<dbReference type="AlphaFoldDB" id="A0ABC8R4A5"/>
<dbReference type="GO" id="GO:0000139">
    <property type="term" value="C:Golgi membrane"/>
    <property type="evidence" value="ECO:0007669"/>
    <property type="project" value="UniProtKB-SubCell"/>
</dbReference>
<feature type="transmembrane region" description="Helical" evidence="7">
    <location>
        <begin position="103"/>
        <end position="119"/>
    </location>
</feature>